<evidence type="ECO:0000256" key="5">
    <source>
        <dbReference type="ARBA" id="ARBA00022729"/>
    </source>
</evidence>
<keyword evidence="3" id="KW-0964">Secreted</keyword>
<dbReference type="GO" id="GO:0007631">
    <property type="term" value="P:feeding behavior"/>
    <property type="evidence" value="ECO:0000318"/>
    <property type="project" value="GO_Central"/>
</dbReference>
<dbReference type="GO" id="GO:0005576">
    <property type="term" value="C:extracellular region"/>
    <property type="evidence" value="ECO:0007669"/>
    <property type="project" value="UniProtKB-SubCell"/>
</dbReference>
<dbReference type="Pfam" id="PF15180">
    <property type="entry name" value="NPBW"/>
    <property type="match status" value="1"/>
</dbReference>
<accession>A0A6I8P1S3</accession>
<protein>
    <recommendedName>
        <fullName evidence="10">Neuropeptide W</fullName>
    </recommendedName>
</protein>
<reference evidence="8" key="1">
    <citation type="submission" date="2025-08" db="UniProtKB">
        <authorList>
            <consortium name="Ensembl"/>
        </authorList>
    </citation>
    <scope>IDENTIFICATION</scope>
    <source>
        <strain evidence="8">Glennie</strain>
    </source>
</reference>
<evidence type="ECO:0000313" key="8">
    <source>
        <dbReference type="Ensembl" id="ENSOANP00000047755.1"/>
    </source>
</evidence>
<dbReference type="AlphaFoldDB" id="A0A6I8P1S3"/>
<dbReference type="GO" id="GO:0007218">
    <property type="term" value="P:neuropeptide signaling pathway"/>
    <property type="evidence" value="ECO:0007669"/>
    <property type="project" value="UniProtKB-KW"/>
</dbReference>
<evidence type="ECO:0000256" key="6">
    <source>
        <dbReference type="ARBA" id="ARBA00023320"/>
    </source>
</evidence>
<dbReference type="InParanoid" id="A0A6I8P1S3"/>
<dbReference type="GO" id="GO:0001664">
    <property type="term" value="F:G protein-coupled receptor binding"/>
    <property type="evidence" value="ECO:0000318"/>
    <property type="project" value="GO_Central"/>
</dbReference>
<dbReference type="PANTHER" id="PTHR28553">
    <property type="entry name" value="NEUROPEPTIDE B"/>
    <property type="match status" value="1"/>
</dbReference>
<evidence type="ECO:0000313" key="9">
    <source>
        <dbReference type="Proteomes" id="UP000002279"/>
    </source>
</evidence>
<evidence type="ECO:0000256" key="3">
    <source>
        <dbReference type="ARBA" id="ARBA00022525"/>
    </source>
</evidence>
<proteinExistence type="inferred from homology"/>
<feature type="region of interest" description="Disordered" evidence="7">
    <location>
        <begin position="1"/>
        <end position="35"/>
    </location>
</feature>
<keyword evidence="9" id="KW-1185">Reference proteome</keyword>
<feature type="compositionally biased region" description="Gly residues" evidence="7">
    <location>
        <begin position="1"/>
        <end position="12"/>
    </location>
</feature>
<keyword evidence="4" id="KW-0165">Cleavage on pair of basic residues</keyword>
<dbReference type="InterPro" id="IPR013297">
    <property type="entry name" value="Neuropept_BW_pre"/>
</dbReference>
<sequence length="179" mass="18673">MARRAGVGGWAGSGAWVWPPPPPPSSSPSPSPPPPPPPPLLLVLLVLLVLSGQAAAWYKHVASPRYHTVGRASGLLMGIRRSPYLWRRALGAPLQDTWGGAGDPWARTGPRRRRTLSPPGDGACGPSWGTSGRQNGDPGPRALRAGQPGTALKARAGDRVGSRLGWGAVWGRRVCRGGG</sequence>
<comment type="subcellular location">
    <subcellularLocation>
        <location evidence="1">Secreted</location>
    </subcellularLocation>
</comment>
<feature type="region of interest" description="Disordered" evidence="7">
    <location>
        <begin position="101"/>
        <end position="151"/>
    </location>
</feature>
<evidence type="ECO:0000256" key="2">
    <source>
        <dbReference type="ARBA" id="ARBA00005292"/>
    </source>
</evidence>
<evidence type="ECO:0008006" key="10">
    <source>
        <dbReference type="Google" id="ProtNLM"/>
    </source>
</evidence>
<keyword evidence="5" id="KW-0732">Signal</keyword>
<comment type="similarity">
    <text evidence="2">Belongs to the neuropeptide B/W family.</text>
</comment>
<evidence type="ECO:0000256" key="1">
    <source>
        <dbReference type="ARBA" id="ARBA00004613"/>
    </source>
</evidence>
<reference evidence="8" key="2">
    <citation type="submission" date="2025-09" db="UniProtKB">
        <authorList>
            <consortium name="Ensembl"/>
        </authorList>
    </citation>
    <scope>IDENTIFICATION</scope>
    <source>
        <strain evidence="8">Glennie</strain>
    </source>
</reference>
<evidence type="ECO:0000256" key="4">
    <source>
        <dbReference type="ARBA" id="ARBA00022685"/>
    </source>
</evidence>
<dbReference type="GO" id="GO:0007186">
    <property type="term" value="P:G protein-coupled receptor signaling pathway"/>
    <property type="evidence" value="ECO:0000318"/>
    <property type="project" value="GO_Central"/>
</dbReference>
<dbReference type="Proteomes" id="UP000002279">
    <property type="component" value="Unplaced"/>
</dbReference>
<dbReference type="GeneTree" id="ENSGT00940000167821"/>
<feature type="compositionally biased region" description="Pro residues" evidence="7">
    <location>
        <begin position="18"/>
        <end position="35"/>
    </location>
</feature>
<evidence type="ECO:0000256" key="7">
    <source>
        <dbReference type="SAM" id="MobiDB-lite"/>
    </source>
</evidence>
<name>A0A6I8P1S3_ORNAN</name>
<dbReference type="FunCoup" id="A0A6I8P1S3">
    <property type="interactions" value="320"/>
</dbReference>
<dbReference type="Ensembl" id="ENSOANT00000073500.1">
    <property type="protein sequence ID" value="ENSOANP00000047755.1"/>
    <property type="gene ID" value="ENSOANG00000045564.1"/>
</dbReference>
<dbReference type="PRINTS" id="PR01888">
    <property type="entry name" value="NROPEPTIDEBW"/>
</dbReference>
<dbReference type="Bgee" id="ENSOANG00000045564">
    <property type="expression patterns" value="Expressed in brain and 6 other cell types or tissues"/>
</dbReference>
<dbReference type="SUPFAM" id="SSF101447">
    <property type="entry name" value="Formin homology 2 domain (FH2 domain)"/>
    <property type="match status" value="1"/>
</dbReference>
<keyword evidence="6" id="KW-0527">Neuropeptide</keyword>
<dbReference type="PANTHER" id="PTHR28553:SF2">
    <property type="entry name" value="NEUROPEPTIDE W"/>
    <property type="match status" value="1"/>
</dbReference>
<organism evidence="8 9">
    <name type="scientific">Ornithorhynchus anatinus</name>
    <name type="common">Duckbill platypus</name>
    <dbReference type="NCBI Taxonomy" id="9258"/>
    <lineage>
        <taxon>Eukaryota</taxon>
        <taxon>Metazoa</taxon>
        <taxon>Chordata</taxon>
        <taxon>Craniata</taxon>
        <taxon>Vertebrata</taxon>
        <taxon>Euteleostomi</taxon>
        <taxon>Mammalia</taxon>
        <taxon>Monotremata</taxon>
        <taxon>Ornithorhynchidae</taxon>
        <taxon>Ornithorhynchus</taxon>
    </lineage>
</organism>
<dbReference type="OMA" id="WGTSGRQ"/>